<dbReference type="NCBIfam" id="TIGR02193">
    <property type="entry name" value="heptsyl_trn_I"/>
    <property type="match status" value="1"/>
</dbReference>
<dbReference type="Pfam" id="PF01075">
    <property type="entry name" value="Glyco_transf_9"/>
    <property type="match status" value="1"/>
</dbReference>
<evidence type="ECO:0000313" key="15">
    <source>
        <dbReference type="Proteomes" id="UP000066049"/>
    </source>
</evidence>
<keyword evidence="4" id="KW-0997">Cell inner membrane</keyword>
<evidence type="ECO:0000256" key="9">
    <source>
        <dbReference type="ARBA" id="ARBA00043995"/>
    </source>
</evidence>
<dbReference type="PANTHER" id="PTHR30160">
    <property type="entry name" value="TETRAACYLDISACCHARIDE 4'-KINASE-RELATED"/>
    <property type="match status" value="1"/>
</dbReference>
<keyword evidence="8" id="KW-0472">Membrane</keyword>
<keyword evidence="7" id="KW-0448">Lipopolysaccharide biosynthesis</keyword>
<comment type="pathway">
    <text evidence="2">Bacterial outer membrane biogenesis; LPS core biosynthesis.</text>
</comment>
<evidence type="ECO:0000313" key="14">
    <source>
        <dbReference type="EMBL" id="ALF48153.1"/>
    </source>
</evidence>
<dbReference type="PANTHER" id="PTHR30160:SF19">
    <property type="entry name" value="LIPOPOLYSACCHARIDE HEPTOSYLTRANSFERASE 1"/>
    <property type="match status" value="1"/>
</dbReference>
<dbReference type="InterPro" id="IPR002201">
    <property type="entry name" value="Glyco_trans_9"/>
</dbReference>
<reference evidence="15" key="1">
    <citation type="submission" date="2015-08" db="EMBL/GenBank/DDBJ databases">
        <title>Comparative genomics of the Campylobacter concisus group.</title>
        <authorList>
            <person name="Miller W.G."/>
            <person name="Yee E."/>
            <person name="Chapman M.H."/>
            <person name="Huynh S."/>
            <person name="Bono J.L."/>
            <person name="On S.L.W."/>
            <person name="St Leger J."/>
            <person name="Foster G."/>
            <person name="Parker C.T."/>
        </authorList>
    </citation>
    <scope>NUCLEOTIDE SEQUENCE [LARGE SCALE GENOMIC DNA]</scope>
    <source>
        <strain evidence="15">ATCC 33237</strain>
    </source>
</reference>
<keyword evidence="3" id="KW-1003">Cell membrane</keyword>
<dbReference type="InterPro" id="IPR011908">
    <property type="entry name" value="LipoPS_heptosylTferase-I"/>
</dbReference>
<dbReference type="PATRIC" id="fig|199.248.peg.1553"/>
<evidence type="ECO:0000256" key="12">
    <source>
        <dbReference type="ARBA" id="ARBA00044330"/>
    </source>
</evidence>
<evidence type="ECO:0000256" key="6">
    <source>
        <dbReference type="ARBA" id="ARBA00022679"/>
    </source>
</evidence>
<evidence type="ECO:0000256" key="2">
    <source>
        <dbReference type="ARBA" id="ARBA00004713"/>
    </source>
</evidence>
<dbReference type="EC" id="2.4.99.23" evidence="10"/>
<dbReference type="KEGG" id="ccoc:CCON33237_1504"/>
<sequence length="324" mass="36591">MQNKNQLKIAIVKLSALGDIVHAAIVLQFIKKHHPNAHITWLVDARFASLLKDHPLINELVVLPLKQSFRQSYKILKTLGKFDKVIDLQGLFKSAVVAKIIGKQTYGFSRESVKEKIAARLYRHKFKIDYNENIIIRNLALVAFALNFSFEASEILEKAPCFEISEIYKNESGKKRVLIAAFASEESKIYNKFKDVIRLIDGCEICLCYGSESEKVRAEVIISGTSAKLLEKLSIKEMISFIASCDLVIGNDSGLTHLAWAMNKPSITIFGNRPSHRNAYITDKNLVIDMGKQIDARSIDKNDFCIREIFPETVANFAKRLLNG</sequence>
<dbReference type="EMBL" id="CP012541">
    <property type="protein sequence ID" value="ALF48153.1"/>
    <property type="molecule type" value="Genomic_DNA"/>
</dbReference>
<evidence type="ECO:0000256" key="11">
    <source>
        <dbReference type="ARBA" id="ARBA00044190"/>
    </source>
</evidence>
<dbReference type="InterPro" id="IPR051199">
    <property type="entry name" value="LPS_LOS_Heptosyltrfase"/>
</dbReference>
<dbReference type="Gene3D" id="3.40.50.2000">
    <property type="entry name" value="Glycogen Phosphorylase B"/>
    <property type="match status" value="2"/>
</dbReference>
<dbReference type="GO" id="GO:0005829">
    <property type="term" value="C:cytosol"/>
    <property type="evidence" value="ECO:0007669"/>
    <property type="project" value="TreeGrafter"/>
</dbReference>
<keyword evidence="5 14" id="KW-0328">Glycosyltransferase</keyword>
<dbReference type="RefSeq" id="WP_054197085.1">
    <property type="nucleotide sequence ID" value="NZ_CABMKQ010000040.1"/>
</dbReference>
<name>A0A0M4SIA4_9BACT</name>
<dbReference type="GO" id="GO:0008713">
    <property type="term" value="F:ADP-heptose-lipopolysaccharide heptosyltransferase activity"/>
    <property type="evidence" value="ECO:0007669"/>
    <property type="project" value="TreeGrafter"/>
</dbReference>
<dbReference type="CDD" id="cd03789">
    <property type="entry name" value="GT9_LPS_heptosyltransferase"/>
    <property type="match status" value="1"/>
</dbReference>
<keyword evidence="6 14" id="KW-0808">Transferase</keyword>
<accession>A0A0M4SIA4</accession>
<organism evidence="14 15">
    <name type="scientific">Campylobacter concisus</name>
    <dbReference type="NCBI Taxonomy" id="199"/>
    <lineage>
        <taxon>Bacteria</taxon>
        <taxon>Pseudomonadati</taxon>
        <taxon>Campylobacterota</taxon>
        <taxon>Epsilonproteobacteria</taxon>
        <taxon>Campylobacterales</taxon>
        <taxon>Campylobacteraceae</taxon>
        <taxon>Campylobacter</taxon>
    </lineage>
</organism>
<dbReference type="GO" id="GO:0005886">
    <property type="term" value="C:plasma membrane"/>
    <property type="evidence" value="ECO:0007669"/>
    <property type="project" value="UniProtKB-SubCell"/>
</dbReference>
<evidence type="ECO:0000256" key="3">
    <source>
        <dbReference type="ARBA" id="ARBA00022475"/>
    </source>
</evidence>
<comment type="similarity">
    <text evidence="9">Belongs to the glycosyltransferase 9 family.</text>
</comment>
<gene>
    <name evidence="14" type="primary">waaC</name>
    <name evidence="14" type="ORF">CCON33237_1504</name>
</gene>
<dbReference type="Proteomes" id="UP000066049">
    <property type="component" value="Chromosome"/>
</dbReference>
<dbReference type="GeneID" id="28663182"/>
<protein>
    <recommendedName>
        <fullName evidence="11">Lipopolysaccharide heptosyltransferase 1</fullName>
        <ecNumber evidence="10">2.4.99.23</ecNumber>
    </recommendedName>
    <alternativeName>
        <fullName evidence="12">ADP-heptose:lipopolysaccharide heptosyltransferase I</fullName>
    </alternativeName>
</protein>
<evidence type="ECO:0000256" key="7">
    <source>
        <dbReference type="ARBA" id="ARBA00022985"/>
    </source>
</evidence>
<evidence type="ECO:0000256" key="1">
    <source>
        <dbReference type="ARBA" id="ARBA00004515"/>
    </source>
</evidence>
<evidence type="ECO:0000256" key="10">
    <source>
        <dbReference type="ARBA" id="ARBA00044041"/>
    </source>
</evidence>
<evidence type="ECO:0000256" key="5">
    <source>
        <dbReference type="ARBA" id="ARBA00022676"/>
    </source>
</evidence>
<evidence type="ECO:0000256" key="4">
    <source>
        <dbReference type="ARBA" id="ARBA00022519"/>
    </source>
</evidence>
<dbReference type="SUPFAM" id="SSF53756">
    <property type="entry name" value="UDP-Glycosyltransferase/glycogen phosphorylase"/>
    <property type="match status" value="1"/>
</dbReference>
<evidence type="ECO:0000256" key="13">
    <source>
        <dbReference type="ARBA" id="ARBA00049201"/>
    </source>
</evidence>
<dbReference type="AlphaFoldDB" id="A0A0M4SIA4"/>
<comment type="subcellular location">
    <subcellularLocation>
        <location evidence="1">Cell inner membrane</location>
        <topology evidence="1">Peripheral membrane protein</topology>
        <orientation evidence="1">Cytoplasmic side</orientation>
    </subcellularLocation>
</comment>
<dbReference type="GO" id="GO:0009244">
    <property type="term" value="P:lipopolysaccharide core region biosynthetic process"/>
    <property type="evidence" value="ECO:0007669"/>
    <property type="project" value="InterPro"/>
</dbReference>
<evidence type="ECO:0000256" key="8">
    <source>
        <dbReference type="ARBA" id="ARBA00023136"/>
    </source>
</evidence>
<proteinExistence type="inferred from homology"/>
<comment type="catalytic activity">
    <reaction evidence="13">
        <text>an alpha-Kdo-(2-&gt;4)-alpha-Kdo-(2-&gt;6)-lipid A + ADP-L-glycero-beta-D-manno-heptose = an L-alpha-D-Hep-(1-&gt;5)-[alpha-Kdo-(2-&gt;4)]-alpha-Kdo-(2-&gt;6)-lipid A + ADP + H(+)</text>
        <dbReference type="Rhea" id="RHEA:74067"/>
        <dbReference type="ChEBI" id="CHEBI:15378"/>
        <dbReference type="ChEBI" id="CHEBI:61506"/>
        <dbReference type="ChEBI" id="CHEBI:176431"/>
        <dbReference type="ChEBI" id="CHEBI:193068"/>
        <dbReference type="ChEBI" id="CHEBI:456216"/>
        <dbReference type="EC" id="2.4.99.23"/>
    </reaction>
</comment>